<gene>
    <name evidence="4" type="ORF">T190607A01A_50227</name>
</gene>
<evidence type="ECO:0000313" key="5">
    <source>
        <dbReference type="Proteomes" id="UP001497416"/>
    </source>
</evidence>
<name>A0ABP1ER78_9FLAO</name>
<dbReference type="EMBL" id="CAXIXY010000007">
    <property type="protein sequence ID" value="CAL2093553.1"/>
    <property type="molecule type" value="Genomic_DNA"/>
</dbReference>
<evidence type="ECO:0000256" key="2">
    <source>
        <dbReference type="ARBA" id="ARBA00022643"/>
    </source>
</evidence>
<dbReference type="InterPro" id="IPR051796">
    <property type="entry name" value="ISF_SsuE-like"/>
</dbReference>
<dbReference type="SUPFAM" id="SSF52218">
    <property type="entry name" value="Flavoproteins"/>
    <property type="match status" value="1"/>
</dbReference>
<dbReference type="PANTHER" id="PTHR43278">
    <property type="entry name" value="NAD(P)H-DEPENDENT FMN-CONTAINING OXIDOREDUCTASE YWQN-RELATED"/>
    <property type="match status" value="1"/>
</dbReference>
<dbReference type="RefSeq" id="WP_348713640.1">
    <property type="nucleotide sequence ID" value="NZ_CAXIXY010000007.1"/>
</dbReference>
<keyword evidence="5" id="KW-1185">Reference proteome</keyword>
<accession>A0ABP1ER78</accession>
<dbReference type="PANTHER" id="PTHR43278:SF4">
    <property type="entry name" value="NAD(P)H-DEPENDENT FMN-CONTAINING OXIDOREDUCTASE YWQN-RELATED"/>
    <property type="match status" value="1"/>
</dbReference>
<dbReference type="Gene3D" id="3.40.50.360">
    <property type="match status" value="1"/>
</dbReference>
<evidence type="ECO:0000259" key="3">
    <source>
        <dbReference type="Pfam" id="PF03358"/>
    </source>
</evidence>
<feature type="domain" description="NADPH-dependent FMN reductase-like" evidence="3">
    <location>
        <begin position="5"/>
        <end position="147"/>
    </location>
</feature>
<dbReference type="Pfam" id="PF03358">
    <property type="entry name" value="FMN_red"/>
    <property type="match status" value="1"/>
</dbReference>
<keyword evidence="1" id="KW-0285">Flavoprotein</keyword>
<sequence>MKTTVIIKASSKRAGNTQKVVDYLNSNSDFDVIDLIDKKIGHFNYDFENAEDDFLPLMEKIVNTYDTIIFATPVYWYTMSGILKVFFDRLSDLLHYKKDLGRKMRGKKMAMISNSGENDRRTGFEMPFIESSKYLGMTYIDDIHAWFNSDTNELHEEAKQKIDDFRKKLLR</sequence>
<comment type="caution">
    <text evidence="4">The sequence shown here is derived from an EMBL/GenBank/DDBJ whole genome shotgun (WGS) entry which is preliminary data.</text>
</comment>
<dbReference type="InterPro" id="IPR029039">
    <property type="entry name" value="Flavoprotein-like_sf"/>
</dbReference>
<organism evidence="4 5">
    <name type="scientific">Tenacibaculum platacis</name>
    <dbReference type="NCBI Taxonomy" id="3137852"/>
    <lineage>
        <taxon>Bacteria</taxon>
        <taxon>Pseudomonadati</taxon>
        <taxon>Bacteroidota</taxon>
        <taxon>Flavobacteriia</taxon>
        <taxon>Flavobacteriales</taxon>
        <taxon>Flavobacteriaceae</taxon>
        <taxon>Tenacibaculum</taxon>
    </lineage>
</organism>
<evidence type="ECO:0000313" key="4">
    <source>
        <dbReference type="EMBL" id="CAL2093553.1"/>
    </source>
</evidence>
<keyword evidence="2" id="KW-0288">FMN</keyword>
<dbReference type="InterPro" id="IPR005025">
    <property type="entry name" value="FMN_Rdtase-like_dom"/>
</dbReference>
<reference evidence="4 5" key="1">
    <citation type="submission" date="2024-05" db="EMBL/GenBank/DDBJ databases">
        <authorList>
            <person name="Duchaud E."/>
        </authorList>
    </citation>
    <scope>NUCLEOTIDE SEQUENCE [LARGE SCALE GENOMIC DNA]</scope>
    <source>
        <strain evidence="4">Ena-SAMPLE-TAB-13-05-2024-13:56:06:370-140302</strain>
    </source>
</reference>
<dbReference type="Proteomes" id="UP001497416">
    <property type="component" value="Unassembled WGS sequence"/>
</dbReference>
<evidence type="ECO:0000256" key="1">
    <source>
        <dbReference type="ARBA" id="ARBA00022630"/>
    </source>
</evidence>
<protein>
    <submittedName>
        <fullName evidence="4">NADPH-dependent FMN reductase</fullName>
    </submittedName>
</protein>
<proteinExistence type="predicted"/>